<accession>A0A7C5AL03</accession>
<dbReference type="Pfam" id="PF08448">
    <property type="entry name" value="PAS_4"/>
    <property type="match status" value="1"/>
</dbReference>
<name>A0A7C5AL03_9BACT</name>
<feature type="domain" description="PAS" evidence="1">
    <location>
        <begin position="9"/>
        <end position="73"/>
    </location>
</feature>
<dbReference type="InterPro" id="IPR035965">
    <property type="entry name" value="PAS-like_dom_sf"/>
</dbReference>
<dbReference type="CDD" id="cd00130">
    <property type="entry name" value="PAS"/>
    <property type="match status" value="1"/>
</dbReference>
<dbReference type="NCBIfam" id="TIGR00229">
    <property type="entry name" value="sensory_box"/>
    <property type="match status" value="1"/>
</dbReference>
<dbReference type="SUPFAM" id="SSF55785">
    <property type="entry name" value="PYP-like sensor domain (PAS domain)"/>
    <property type="match status" value="1"/>
</dbReference>
<organism evidence="2">
    <name type="scientific">Desulfobacca acetoxidans</name>
    <dbReference type="NCBI Taxonomy" id="60893"/>
    <lineage>
        <taxon>Bacteria</taxon>
        <taxon>Pseudomonadati</taxon>
        <taxon>Thermodesulfobacteriota</taxon>
        <taxon>Desulfobaccia</taxon>
        <taxon>Desulfobaccales</taxon>
        <taxon>Desulfobaccaceae</taxon>
        <taxon>Desulfobacca</taxon>
    </lineage>
</organism>
<dbReference type="SMART" id="SM00091">
    <property type="entry name" value="PAS"/>
    <property type="match status" value="1"/>
</dbReference>
<protein>
    <submittedName>
        <fullName evidence="2">PAS domain S-box protein</fullName>
    </submittedName>
</protein>
<dbReference type="PROSITE" id="PS50112">
    <property type="entry name" value="PAS"/>
    <property type="match status" value="1"/>
</dbReference>
<dbReference type="EMBL" id="DTKJ01000024">
    <property type="protein sequence ID" value="HGZ11330.1"/>
    <property type="molecule type" value="Genomic_DNA"/>
</dbReference>
<reference evidence="2" key="1">
    <citation type="journal article" date="2020" name="mSystems">
        <title>Genome- and Community-Level Interaction Insights into Carbon Utilization and Element Cycling Functions of Hydrothermarchaeota in Hydrothermal Sediment.</title>
        <authorList>
            <person name="Zhou Z."/>
            <person name="Liu Y."/>
            <person name="Xu W."/>
            <person name="Pan J."/>
            <person name="Luo Z.H."/>
            <person name="Li M."/>
        </authorList>
    </citation>
    <scope>NUCLEOTIDE SEQUENCE [LARGE SCALE GENOMIC DNA]</scope>
    <source>
        <strain evidence="2">SpSt-853</strain>
    </source>
</reference>
<dbReference type="InterPro" id="IPR000014">
    <property type="entry name" value="PAS"/>
</dbReference>
<dbReference type="Gene3D" id="3.30.450.20">
    <property type="entry name" value="PAS domain"/>
    <property type="match status" value="1"/>
</dbReference>
<evidence type="ECO:0000313" key="2">
    <source>
        <dbReference type="EMBL" id="HGZ11330.1"/>
    </source>
</evidence>
<proteinExistence type="predicted"/>
<evidence type="ECO:0000259" key="1">
    <source>
        <dbReference type="PROSITE" id="PS50112"/>
    </source>
</evidence>
<sequence length="149" mass="17113">MSFAQLCQQIVTEARDAIVFADREGFIRLWNRGAEEIFGHSADMALGQPLDFIIPESLRERHNQGYRRAMATGKTKYTRELLAVPGLRRGQERISLEFTLTLIKDVQGRVLGAAAIIREVTSRWQQEREREKRLTELEARLAKLCSPKD</sequence>
<gene>
    <name evidence="2" type="ORF">ENW48_03815</name>
</gene>
<dbReference type="AlphaFoldDB" id="A0A7C5AL03"/>
<comment type="caution">
    <text evidence="2">The sequence shown here is derived from an EMBL/GenBank/DDBJ whole genome shotgun (WGS) entry which is preliminary data.</text>
</comment>
<dbReference type="InterPro" id="IPR013656">
    <property type="entry name" value="PAS_4"/>
</dbReference>